<keyword evidence="4" id="KW-0732">Signal</keyword>
<dbReference type="PROSITE" id="PS51007">
    <property type="entry name" value="CYTC"/>
    <property type="match status" value="1"/>
</dbReference>
<comment type="subcellular location">
    <subcellularLocation>
        <location evidence="1">Cell envelope</location>
    </subcellularLocation>
</comment>
<keyword evidence="8" id="KW-0175">Coiled coil</keyword>
<evidence type="ECO:0000256" key="2">
    <source>
        <dbReference type="ARBA" id="ARBA00022617"/>
    </source>
</evidence>
<dbReference type="InterPro" id="IPR051395">
    <property type="entry name" value="Cytochrome_c_Peroxidase/MauG"/>
</dbReference>
<evidence type="ECO:0000313" key="11">
    <source>
        <dbReference type="Proteomes" id="UP000321580"/>
    </source>
</evidence>
<dbReference type="GO" id="GO:0009055">
    <property type="term" value="F:electron transfer activity"/>
    <property type="evidence" value="ECO:0007669"/>
    <property type="project" value="InterPro"/>
</dbReference>
<proteinExistence type="predicted"/>
<dbReference type="SUPFAM" id="SSF46626">
    <property type="entry name" value="Cytochrome c"/>
    <property type="match status" value="2"/>
</dbReference>
<evidence type="ECO:0000256" key="5">
    <source>
        <dbReference type="ARBA" id="ARBA00023002"/>
    </source>
</evidence>
<keyword evidence="3 7" id="KW-0479">Metal-binding</keyword>
<protein>
    <submittedName>
        <fullName evidence="10">Cytochrome-c peroxidase</fullName>
    </submittedName>
</protein>
<evidence type="ECO:0000256" key="4">
    <source>
        <dbReference type="ARBA" id="ARBA00022729"/>
    </source>
</evidence>
<keyword evidence="5" id="KW-0560">Oxidoreductase</keyword>
<dbReference type="GO" id="GO:0030313">
    <property type="term" value="C:cell envelope"/>
    <property type="evidence" value="ECO:0007669"/>
    <property type="project" value="UniProtKB-SubCell"/>
</dbReference>
<dbReference type="InterPro" id="IPR038352">
    <property type="entry name" value="Imelysin_sf"/>
</dbReference>
<dbReference type="InterPro" id="IPR004852">
    <property type="entry name" value="Di-haem_cyt_c_peroxidsae"/>
</dbReference>
<dbReference type="RefSeq" id="WP_147169367.1">
    <property type="nucleotide sequence ID" value="NZ_VOOR01000068.1"/>
</dbReference>
<dbReference type="GO" id="GO:0004130">
    <property type="term" value="F:cytochrome-c peroxidase activity"/>
    <property type="evidence" value="ECO:0007669"/>
    <property type="project" value="TreeGrafter"/>
</dbReference>
<dbReference type="InterPro" id="IPR036909">
    <property type="entry name" value="Cyt_c-like_dom_sf"/>
</dbReference>
<keyword evidence="6 7" id="KW-0408">Iron</keyword>
<dbReference type="Gene3D" id="1.20.1420.20">
    <property type="entry name" value="M75 peptidase, HXXE motif"/>
    <property type="match status" value="1"/>
</dbReference>
<dbReference type="OrthoDB" id="9805202at2"/>
<dbReference type="PANTHER" id="PTHR30600:SF10">
    <property type="entry name" value="BLL6722 PROTEIN"/>
    <property type="match status" value="1"/>
</dbReference>
<dbReference type="Proteomes" id="UP000321580">
    <property type="component" value="Unassembled WGS sequence"/>
</dbReference>
<evidence type="ECO:0000259" key="9">
    <source>
        <dbReference type="PROSITE" id="PS51007"/>
    </source>
</evidence>
<reference evidence="10 11" key="1">
    <citation type="submission" date="2019-08" db="EMBL/GenBank/DDBJ databases">
        <title>Genome of Phaeodactylibacter luteus.</title>
        <authorList>
            <person name="Bowman J.P."/>
        </authorList>
    </citation>
    <scope>NUCLEOTIDE SEQUENCE [LARGE SCALE GENOMIC DNA]</scope>
    <source>
        <strain evidence="10 11">KCTC 42180</strain>
    </source>
</reference>
<evidence type="ECO:0000256" key="3">
    <source>
        <dbReference type="ARBA" id="ARBA00022723"/>
    </source>
</evidence>
<dbReference type="InterPro" id="IPR009056">
    <property type="entry name" value="Cyt_c-like_dom"/>
</dbReference>
<gene>
    <name evidence="10" type="ORF">FRY97_19855</name>
</gene>
<organism evidence="10 11">
    <name type="scientific">Phaeodactylibacter luteus</name>
    <dbReference type="NCBI Taxonomy" id="1564516"/>
    <lineage>
        <taxon>Bacteria</taxon>
        <taxon>Pseudomonadati</taxon>
        <taxon>Bacteroidota</taxon>
        <taxon>Saprospiria</taxon>
        <taxon>Saprospirales</taxon>
        <taxon>Haliscomenobacteraceae</taxon>
        <taxon>Phaeodactylibacter</taxon>
    </lineage>
</organism>
<evidence type="ECO:0000256" key="8">
    <source>
        <dbReference type="SAM" id="Coils"/>
    </source>
</evidence>
<feature type="domain" description="Cytochrome c" evidence="9">
    <location>
        <begin position="479"/>
        <end position="626"/>
    </location>
</feature>
<keyword evidence="2 7" id="KW-0349">Heme</keyword>
<evidence type="ECO:0000313" key="10">
    <source>
        <dbReference type="EMBL" id="TXB61290.1"/>
    </source>
</evidence>
<accession>A0A5C6RI08</accession>
<dbReference type="GO" id="GO:0046872">
    <property type="term" value="F:metal ion binding"/>
    <property type="evidence" value="ECO:0007669"/>
    <property type="project" value="UniProtKB-KW"/>
</dbReference>
<keyword evidence="11" id="KW-1185">Reference proteome</keyword>
<dbReference type="Gene3D" id="1.10.760.10">
    <property type="entry name" value="Cytochrome c-like domain"/>
    <property type="match status" value="2"/>
</dbReference>
<feature type="coiled-coil region" evidence="8">
    <location>
        <begin position="34"/>
        <end position="68"/>
    </location>
</feature>
<name>A0A5C6RI08_9BACT</name>
<dbReference type="Pfam" id="PF03150">
    <property type="entry name" value="CCP_MauG"/>
    <property type="match status" value="1"/>
</dbReference>
<dbReference type="EMBL" id="VOOR01000068">
    <property type="protein sequence ID" value="TXB61290.1"/>
    <property type="molecule type" value="Genomic_DNA"/>
</dbReference>
<sequence>MTMKATLSGILYLSILLLAVHLSGFVQPRQYTAAEALRQVKAQFQEQMAALQQRAEAYERAAQAFQEGSLSLSDLQQAHLSARKAFKTIELLLEYHDREAVKKYLNGPPLLSVEPKVPEVNIIEPVGLQVLDELVFGNSPQAEAAEIARLAVAFRKEVGHVKAYLWNAPLQHRFVFEAYRLELIRIFSLGLTGFDTPGSGAALPEAAVALAGANQALMAYLPLLEAQDAALAQELRMLMADAAHHLQQADDFGSFSRLEMLKQYINPLFRLALEAQEALEVELLDEVSDRPSALNFRSANIFANGVLNASYYANMDNRALTDKRAALGKLLFFDPILSHNNERSCASCHQPGKAFSDGLPKSLALNGEGFIQRNAPGLINSVYAEHYFYDLREPNLERQVKHVVRDSREFNTDFLEIIEKLGQSHEYRQLFAEAYAGQPQYVLSKWSISNALAAYVSSLASFDSPFDQYVRGEREDLEEAAKRGFDLFMGKANCGTCHFAPAFNGTVPPYFQESESEVLGVPKAATGPDSLVLDPDLGRFASYKPIDQAPFYRHSFKTATVRNAALTAPYMHNGVYASLEEVVRFYNLGGGAGMGITVPYQTLPDTPLGLTEREISDLVAFMESLTDTAGLTSVPQRLPAFEERPEWDNRPIGGAY</sequence>
<dbReference type="AlphaFoldDB" id="A0A5C6RI08"/>
<keyword evidence="10" id="KW-0575">Peroxidase</keyword>
<evidence type="ECO:0000256" key="7">
    <source>
        <dbReference type="PROSITE-ProRule" id="PRU00433"/>
    </source>
</evidence>
<dbReference type="PANTHER" id="PTHR30600">
    <property type="entry name" value="CYTOCHROME C PEROXIDASE-RELATED"/>
    <property type="match status" value="1"/>
</dbReference>
<evidence type="ECO:0000256" key="6">
    <source>
        <dbReference type="ARBA" id="ARBA00023004"/>
    </source>
</evidence>
<comment type="caution">
    <text evidence="10">The sequence shown here is derived from an EMBL/GenBank/DDBJ whole genome shotgun (WGS) entry which is preliminary data.</text>
</comment>
<evidence type="ECO:0000256" key="1">
    <source>
        <dbReference type="ARBA" id="ARBA00004196"/>
    </source>
</evidence>
<dbReference type="GO" id="GO:0020037">
    <property type="term" value="F:heme binding"/>
    <property type="evidence" value="ECO:0007669"/>
    <property type="project" value="InterPro"/>
</dbReference>